<dbReference type="AlphaFoldDB" id="A0A0L9VLD7"/>
<sequence length="246" mass="26866">MRPKEANSLLPRLGSHSVGRLFLAGDVRGSLPAYFVGRNVWCGVVTGEWLMGEVELDVDLAVCRQLIGGLVKWGKVEVDRWKIVGIITGTQERRVIKTSGRRAGESGRAVDEQESQDERHCGGCNNPMEEVYKPRGGCHNPMDEVNEVYKPRGGCTNPMDNNRTHYCSAFTSTSTRFSSSTTSSSSASSSSASPSAHIHTDDHRKTRRTYNKTTQGIQATTFVHPGGVTGILISYYLRTSTHGTSG</sequence>
<gene>
    <name evidence="2" type="ORF">LR48_Vigan10g175200</name>
</gene>
<feature type="region of interest" description="Disordered" evidence="1">
    <location>
        <begin position="175"/>
        <end position="217"/>
    </location>
</feature>
<evidence type="ECO:0000256" key="1">
    <source>
        <dbReference type="SAM" id="MobiDB-lite"/>
    </source>
</evidence>
<reference evidence="3" key="1">
    <citation type="journal article" date="2015" name="Proc. Natl. Acad. Sci. U.S.A.">
        <title>Genome sequencing of adzuki bean (Vigna angularis) provides insight into high starch and low fat accumulation and domestication.</title>
        <authorList>
            <person name="Yang K."/>
            <person name="Tian Z."/>
            <person name="Chen C."/>
            <person name="Luo L."/>
            <person name="Zhao B."/>
            <person name="Wang Z."/>
            <person name="Yu L."/>
            <person name="Li Y."/>
            <person name="Sun Y."/>
            <person name="Li W."/>
            <person name="Chen Y."/>
            <person name="Li Y."/>
            <person name="Zhang Y."/>
            <person name="Ai D."/>
            <person name="Zhao J."/>
            <person name="Shang C."/>
            <person name="Ma Y."/>
            <person name="Wu B."/>
            <person name="Wang M."/>
            <person name="Gao L."/>
            <person name="Sun D."/>
            <person name="Zhang P."/>
            <person name="Guo F."/>
            <person name="Wang W."/>
            <person name="Li Y."/>
            <person name="Wang J."/>
            <person name="Varshney R.K."/>
            <person name="Wang J."/>
            <person name="Ling H.Q."/>
            <person name="Wan P."/>
        </authorList>
    </citation>
    <scope>NUCLEOTIDE SEQUENCE</scope>
    <source>
        <strain evidence="3">cv. Jingnong 6</strain>
    </source>
</reference>
<organism evidence="2 3">
    <name type="scientific">Phaseolus angularis</name>
    <name type="common">Azuki bean</name>
    <name type="synonym">Vigna angularis</name>
    <dbReference type="NCBI Taxonomy" id="3914"/>
    <lineage>
        <taxon>Eukaryota</taxon>
        <taxon>Viridiplantae</taxon>
        <taxon>Streptophyta</taxon>
        <taxon>Embryophyta</taxon>
        <taxon>Tracheophyta</taxon>
        <taxon>Spermatophyta</taxon>
        <taxon>Magnoliopsida</taxon>
        <taxon>eudicotyledons</taxon>
        <taxon>Gunneridae</taxon>
        <taxon>Pentapetalae</taxon>
        <taxon>rosids</taxon>
        <taxon>fabids</taxon>
        <taxon>Fabales</taxon>
        <taxon>Fabaceae</taxon>
        <taxon>Papilionoideae</taxon>
        <taxon>50 kb inversion clade</taxon>
        <taxon>NPAAA clade</taxon>
        <taxon>indigoferoid/millettioid clade</taxon>
        <taxon>Phaseoleae</taxon>
        <taxon>Vigna</taxon>
    </lineage>
</organism>
<feature type="compositionally biased region" description="Low complexity" evidence="1">
    <location>
        <begin position="175"/>
        <end position="196"/>
    </location>
</feature>
<proteinExistence type="predicted"/>
<evidence type="ECO:0000313" key="3">
    <source>
        <dbReference type="Proteomes" id="UP000053144"/>
    </source>
</evidence>
<dbReference type="Gramene" id="KOM55860">
    <property type="protein sequence ID" value="KOM55860"/>
    <property type="gene ID" value="LR48_Vigan10g175200"/>
</dbReference>
<evidence type="ECO:0000313" key="2">
    <source>
        <dbReference type="EMBL" id="KOM55860.1"/>
    </source>
</evidence>
<name>A0A0L9VLD7_PHAAN</name>
<feature type="region of interest" description="Disordered" evidence="1">
    <location>
        <begin position="98"/>
        <end position="122"/>
    </location>
</feature>
<protein>
    <submittedName>
        <fullName evidence="2">Uncharacterized protein</fullName>
    </submittedName>
</protein>
<feature type="compositionally biased region" description="Basic and acidic residues" evidence="1">
    <location>
        <begin position="102"/>
        <end position="121"/>
    </location>
</feature>
<dbReference type="Proteomes" id="UP000053144">
    <property type="component" value="Chromosome 10"/>
</dbReference>
<dbReference type="EMBL" id="CM003380">
    <property type="protein sequence ID" value="KOM55860.1"/>
    <property type="molecule type" value="Genomic_DNA"/>
</dbReference>
<accession>A0A0L9VLD7</accession>